<evidence type="ECO:0000256" key="2">
    <source>
        <dbReference type="ARBA" id="ARBA00012473"/>
    </source>
</evidence>
<comment type="catalytic activity">
    <reaction evidence="14">
        <text>ATP + H2O + 4 H(+)(in) = ADP + phosphate + 5 H(+)(out)</text>
        <dbReference type="Rhea" id="RHEA:57720"/>
        <dbReference type="ChEBI" id="CHEBI:15377"/>
        <dbReference type="ChEBI" id="CHEBI:15378"/>
        <dbReference type="ChEBI" id="CHEBI:30616"/>
        <dbReference type="ChEBI" id="CHEBI:43474"/>
        <dbReference type="ChEBI" id="CHEBI:456216"/>
        <dbReference type="EC" id="7.1.2.2"/>
    </reaction>
</comment>
<dbReference type="Gene3D" id="1.10.1140.10">
    <property type="entry name" value="Bovine Mitochondrial F1-atpase, Atp Synthase Beta Chain, Chain D, domain 3"/>
    <property type="match status" value="1"/>
</dbReference>
<keyword evidence="6" id="KW-0547">Nucleotide-binding</keyword>
<dbReference type="FunFam" id="2.40.30.20:FF:000002">
    <property type="entry name" value="V-type proton ATPase catalytic subunit A"/>
    <property type="match status" value="1"/>
</dbReference>
<dbReference type="Pfam" id="PF16886">
    <property type="entry name" value="ATP-synt_ab_Xtn"/>
    <property type="match status" value="1"/>
</dbReference>
<comment type="subcellular location">
    <subcellularLocation>
        <location evidence="12">Vacuole membrane</location>
        <topology evidence="12">Peripheral membrane protein</topology>
        <orientation evidence="12">Cytoplasmic side</orientation>
    </subcellularLocation>
</comment>
<gene>
    <name evidence="17" type="ORF">AOL_s00159g2</name>
</gene>
<evidence type="ECO:0000256" key="13">
    <source>
        <dbReference type="ARBA" id="ARBA00029477"/>
    </source>
</evidence>
<dbReference type="GO" id="GO:0005524">
    <property type="term" value="F:ATP binding"/>
    <property type="evidence" value="ECO:0007669"/>
    <property type="project" value="UniProtKB-KW"/>
</dbReference>
<dbReference type="Pfam" id="PF02874">
    <property type="entry name" value="ATP-synt_ab_N"/>
    <property type="match status" value="1"/>
</dbReference>
<dbReference type="InterPro" id="IPR036121">
    <property type="entry name" value="ATPase_F1/V1/A1_a/bsu_N_sf"/>
</dbReference>
<evidence type="ECO:0000259" key="16">
    <source>
        <dbReference type="SMART" id="SM00382"/>
    </source>
</evidence>
<evidence type="ECO:0000256" key="7">
    <source>
        <dbReference type="ARBA" id="ARBA00022781"/>
    </source>
</evidence>
<dbReference type="FunCoup" id="G1XME2">
    <property type="interactions" value="1009"/>
</dbReference>
<proteinExistence type="inferred from homology"/>
<dbReference type="CDD" id="cd18119">
    <property type="entry name" value="ATP-synt_V_A-type_alpha_N"/>
    <property type="match status" value="1"/>
</dbReference>
<evidence type="ECO:0000313" key="17">
    <source>
        <dbReference type="EMBL" id="EGX45682.1"/>
    </source>
</evidence>
<dbReference type="InterPro" id="IPR004100">
    <property type="entry name" value="ATPase_F1/V1/A1_a/bsu_N"/>
</dbReference>
<name>G1XME2_ARTOA</name>
<dbReference type="Gene3D" id="3.40.50.300">
    <property type="entry name" value="P-loop containing nucleotide triphosphate hydrolases"/>
    <property type="match status" value="1"/>
</dbReference>
<dbReference type="InterPro" id="IPR020003">
    <property type="entry name" value="ATPase_a/bsu_AS"/>
</dbReference>
<dbReference type="FunFam" id="2.40.50.100:FF:000008">
    <property type="entry name" value="V-type proton ATPase catalytic subunit A"/>
    <property type="match status" value="1"/>
</dbReference>
<dbReference type="InterPro" id="IPR022878">
    <property type="entry name" value="V-ATPase_asu"/>
</dbReference>
<accession>G1XME2</accession>
<dbReference type="OrthoDB" id="1676488at2759"/>
<dbReference type="OMA" id="SDARKYP"/>
<evidence type="ECO:0000256" key="11">
    <source>
        <dbReference type="ARBA" id="ARBA00023310"/>
    </source>
</evidence>
<dbReference type="PANTHER" id="PTHR43607">
    <property type="entry name" value="V-TYPE PROTON ATPASE CATALYTIC SUBUNIT A"/>
    <property type="match status" value="1"/>
</dbReference>
<dbReference type="CDD" id="cd01134">
    <property type="entry name" value="V_A-ATPase_A"/>
    <property type="match status" value="1"/>
</dbReference>
<dbReference type="SUPFAM" id="SSF47917">
    <property type="entry name" value="C-terminal domain of alpha and beta subunits of F1 ATP synthase"/>
    <property type="match status" value="1"/>
</dbReference>
<dbReference type="InterPro" id="IPR027417">
    <property type="entry name" value="P-loop_NTPase"/>
</dbReference>
<dbReference type="FunFam" id="3.40.50.300:FF:000052">
    <property type="entry name" value="V-type proton ATPase catalytic subunit A"/>
    <property type="match status" value="1"/>
</dbReference>
<evidence type="ECO:0000256" key="5">
    <source>
        <dbReference type="ARBA" id="ARBA00022448"/>
    </source>
</evidence>
<evidence type="ECO:0000256" key="9">
    <source>
        <dbReference type="ARBA" id="ARBA00022967"/>
    </source>
</evidence>
<comment type="subunit">
    <text evidence="13">V-ATPase is a heteromultimeric enzyme composed of a peripheral catalytic V1 complex (components A to H) attached to an integral membrane V0 proton pore complex (components: a, c, c', c'', d, e, f and VOA1).</text>
</comment>
<feature type="domain" description="AAA+ ATPase" evidence="16">
    <location>
        <begin position="236"/>
        <end position="426"/>
    </location>
</feature>
<dbReference type="Pfam" id="PF22919">
    <property type="entry name" value="ATP-synt_VA_C"/>
    <property type="match status" value="1"/>
</dbReference>
<keyword evidence="10" id="KW-0406">Ion transport</keyword>
<evidence type="ECO:0000256" key="3">
    <source>
        <dbReference type="ARBA" id="ARBA00018860"/>
    </source>
</evidence>
<dbReference type="Proteomes" id="UP000008784">
    <property type="component" value="Unassembled WGS sequence"/>
</dbReference>
<dbReference type="GO" id="GO:0055082">
    <property type="term" value="P:intracellular chemical homeostasis"/>
    <property type="evidence" value="ECO:0007669"/>
    <property type="project" value="UniProtKB-ARBA"/>
</dbReference>
<comment type="function">
    <text evidence="15">Catalytic subunit of the V1 complex of vacuolar(H+)-ATPase (V-ATPase), a multisubunit enzyme composed of a peripheral complex (V1) that hydrolyzes ATP and a membrane integral complex (V0) that translocates protons. V-ATPase is responsible for acidifying and maintaining the pH of intracellular compartments.</text>
</comment>
<evidence type="ECO:0000256" key="4">
    <source>
        <dbReference type="ARBA" id="ARBA00019294"/>
    </source>
</evidence>
<protein>
    <recommendedName>
        <fullName evidence="4">ATP synthase subunit beta, mitochondrial</fullName>
        <ecNumber evidence="2">7.1.2.2</ecNumber>
    </recommendedName>
    <alternativeName>
        <fullName evidence="3">V-type proton ATPase catalytic subunit A</fullName>
    </alternativeName>
</protein>
<dbReference type="HAMAP" id="MF_00309">
    <property type="entry name" value="ATP_synth_A_arch"/>
    <property type="match status" value="1"/>
</dbReference>
<keyword evidence="11" id="KW-0066">ATP synthesis</keyword>
<dbReference type="GeneID" id="22896639"/>
<dbReference type="InterPro" id="IPR031686">
    <property type="entry name" value="ATP-synth_a_Xtn"/>
</dbReference>
<dbReference type="CDD" id="cd18111">
    <property type="entry name" value="ATP-synt_V_A-type_alpha_C"/>
    <property type="match status" value="1"/>
</dbReference>
<evidence type="ECO:0000256" key="15">
    <source>
        <dbReference type="ARBA" id="ARBA00058996"/>
    </source>
</evidence>
<evidence type="ECO:0000313" key="18">
    <source>
        <dbReference type="Proteomes" id="UP000008784"/>
    </source>
</evidence>
<organism evidence="17 18">
    <name type="scientific">Arthrobotrys oligospora (strain ATCC 24927 / CBS 115.81 / DSM 1491)</name>
    <name type="common">Nematode-trapping fungus</name>
    <name type="synonym">Didymozoophaga oligospora</name>
    <dbReference type="NCBI Taxonomy" id="756982"/>
    <lineage>
        <taxon>Eukaryota</taxon>
        <taxon>Fungi</taxon>
        <taxon>Dikarya</taxon>
        <taxon>Ascomycota</taxon>
        <taxon>Pezizomycotina</taxon>
        <taxon>Orbiliomycetes</taxon>
        <taxon>Orbiliales</taxon>
        <taxon>Orbiliaceae</taxon>
        <taxon>Orbilia</taxon>
        <taxon>Orbilia oligospora</taxon>
    </lineage>
</organism>
<comment type="caution">
    <text evidence="17">The sequence shown here is derived from an EMBL/GenBank/DDBJ whole genome shotgun (WGS) entry which is preliminary data.</text>
</comment>
<dbReference type="Pfam" id="PF00006">
    <property type="entry name" value="ATP-synt_ab"/>
    <property type="match status" value="1"/>
</dbReference>
<sequence>MLRDKEAKEGENGSIYSVSGPVIVAENMIGCAMYELVRVGHDCLMGEVIRIEADKATIQVYEETAGVTVGDPVLRTGKPLSVELGPGLMENIYDGIQRPLKAIQKQSDSIYIPRGIDVAALDRESQWGFDPIKMKVGDHITGGDFYAVVHENSLMNEHNILLPPRARGTITWIAEKGNYNVTDKVLEVEFDGKKQSYPMMHTWPVRVPRPVAERQQADYPLFTGQRVLDALFPSVQGGTTAIPGAFGCGKTVISQSLSKFSNTDGIIYVGCGERGNEMAEVLKEFPELSIEVKGRKEQIMKRTTLVANTSNMPVAAREASIYTGITLAEYFRDQGKDVAVIADSSSRWAEALREISGRLGEMPADQGFPAYLGSKLASFYERAGKVKCLGSPNRSGSVSIVGAVSPPGGDFSDPVTSSTLGIVQVFWGLDKRLAQRKHFPSVNTSLSYSKYAGILDKYYEKQYPDFPKYRDQIKKLLTDSEELEQVVQLVGAQSLADNDKVTLWVSGLVKEDFLQQNGYSKYDQYCPVWKSNWMMKNMMSFHDETQKAVVSGIAWSKIKSSTQDLQYQLRSMKFEIPDEGEEAISGKYGRLHQSILEKFSAIADE</sequence>
<evidence type="ECO:0000256" key="6">
    <source>
        <dbReference type="ARBA" id="ARBA00022741"/>
    </source>
</evidence>
<dbReference type="NCBIfam" id="NF003220">
    <property type="entry name" value="PRK04192.1"/>
    <property type="match status" value="1"/>
</dbReference>
<evidence type="ECO:0000256" key="12">
    <source>
        <dbReference type="ARBA" id="ARBA00029427"/>
    </source>
</evidence>
<dbReference type="SUPFAM" id="SSF50615">
    <property type="entry name" value="N-terminal domain of alpha and beta subunits of F1 ATP synthase"/>
    <property type="match status" value="1"/>
</dbReference>
<evidence type="ECO:0000256" key="14">
    <source>
        <dbReference type="ARBA" id="ARBA00048383"/>
    </source>
</evidence>
<dbReference type="GO" id="GO:0033180">
    <property type="term" value="C:proton-transporting V-type ATPase, V1 domain"/>
    <property type="evidence" value="ECO:0007669"/>
    <property type="project" value="InterPro"/>
</dbReference>
<dbReference type="GO" id="GO:0016887">
    <property type="term" value="F:ATP hydrolysis activity"/>
    <property type="evidence" value="ECO:0007669"/>
    <property type="project" value="InterPro"/>
</dbReference>
<dbReference type="NCBIfam" id="TIGR01042">
    <property type="entry name" value="V-ATPase_V1_A"/>
    <property type="match status" value="1"/>
</dbReference>
<dbReference type="AlphaFoldDB" id="G1XME2"/>
<dbReference type="EMBL" id="ADOT01000248">
    <property type="protein sequence ID" value="EGX45682.1"/>
    <property type="molecule type" value="Genomic_DNA"/>
</dbReference>
<dbReference type="InParanoid" id="G1XME2"/>
<dbReference type="EC" id="7.1.2.2" evidence="2"/>
<evidence type="ECO:0000256" key="8">
    <source>
        <dbReference type="ARBA" id="ARBA00022840"/>
    </source>
</evidence>
<keyword evidence="18" id="KW-1185">Reference proteome</keyword>
<dbReference type="STRING" id="756982.G1XME2"/>
<comment type="similarity">
    <text evidence="1">Belongs to the ATPase alpha/beta chains family.</text>
</comment>
<dbReference type="GO" id="GO:0046961">
    <property type="term" value="F:proton-transporting ATPase activity, rotational mechanism"/>
    <property type="evidence" value="ECO:0007669"/>
    <property type="project" value="InterPro"/>
</dbReference>
<dbReference type="HOGENOM" id="CLU_008162_3_1_1"/>
<reference evidence="17 18" key="1">
    <citation type="journal article" date="2011" name="PLoS Pathog.">
        <title>Genomic and proteomic analyses of the fungus Arthrobotrys oligospora provide insights into nematode-trap formation.</title>
        <authorList>
            <person name="Yang J."/>
            <person name="Wang L."/>
            <person name="Ji X."/>
            <person name="Feng Y."/>
            <person name="Li X."/>
            <person name="Zou C."/>
            <person name="Xu J."/>
            <person name="Ren Y."/>
            <person name="Mi Q."/>
            <person name="Wu J."/>
            <person name="Liu S."/>
            <person name="Liu Y."/>
            <person name="Huang X."/>
            <person name="Wang H."/>
            <person name="Niu X."/>
            <person name="Li J."/>
            <person name="Liang L."/>
            <person name="Luo Y."/>
            <person name="Ji K."/>
            <person name="Zhou W."/>
            <person name="Yu Z."/>
            <person name="Li G."/>
            <person name="Liu Y."/>
            <person name="Li L."/>
            <person name="Qiao M."/>
            <person name="Feng L."/>
            <person name="Zhang K.-Q."/>
        </authorList>
    </citation>
    <scope>NUCLEOTIDE SEQUENCE [LARGE SCALE GENOMIC DNA]</scope>
    <source>
        <strain evidence="18">ATCC 24927 / CBS 115.81 / DSM 1491</strain>
    </source>
</reference>
<dbReference type="InterPro" id="IPR005725">
    <property type="entry name" value="ATPase_V1-cplx_asu"/>
</dbReference>
<dbReference type="SUPFAM" id="SSF52540">
    <property type="entry name" value="P-loop containing nucleoside triphosphate hydrolases"/>
    <property type="match status" value="1"/>
</dbReference>
<evidence type="ECO:0000256" key="1">
    <source>
        <dbReference type="ARBA" id="ARBA00008936"/>
    </source>
</evidence>
<evidence type="ECO:0000256" key="10">
    <source>
        <dbReference type="ARBA" id="ARBA00023065"/>
    </source>
</evidence>
<dbReference type="GO" id="GO:0006754">
    <property type="term" value="P:ATP biosynthetic process"/>
    <property type="evidence" value="ECO:0007669"/>
    <property type="project" value="UniProtKB-KW"/>
</dbReference>
<dbReference type="FunFam" id="1.10.1140.10:FF:000002">
    <property type="entry name" value="V-type proton ATPase catalytic subunit A"/>
    <property type="match status" value="1"/>
</dbReference>
<dbReference type="Gene3D" id="2.40.30.20">
    <property type="match status" value="1"/>
</dbReference>
<dbReference type="PANTHER" id="PTHR43607:SF1">
    <property type="entry name" value="H(+)-TRANSPORTING TWO-SECTOR ATPASE"/>
    <property type="match status" value="1"/>
</dbReference>
<dbReference type="InterPro" id="IPR024034">
    <property type="entry name" value="ATPase_F1/V1_b/a_C"/>
</dbReference>
<dbReference type="eggNOG" id="KOG1352">
    <property type="taxonomic scope" value="Eukaryota"/>
</dbReference>
<dbReference type="GO" id="GO:0000329">
    <property type="term" value="C:fungal-type vacuole membrane"/>
    <property type="evidence" value="ECO:0007669"/>
    <property type="project" value="TreeGrafter"/>
</dbReference>
<dbReference type="InterPro" id="IPR003593">
    <property type="entry name" value="AAA+_ATPase"/>
</dbReference>
<dbReference type="InterPro" id="IPR055190">
    <property type="entry name" value="ATP-synt_VA_C"/>
</dbReference>
<keyword evidence="8" id="KW-0067">ATP-binding</keyword>
<dbReference type="RefSeq" id="XP_011125654.1">
    <property type="nucleotide sequence ID" value="XM_011127352.1"/>
</dbReference>
<dbReference type="InterPro" id="IPR023366">
    <property type="entry name" value="ATP_synth_asu-like_sf"/>
</dbReference>
<dbReference type="InterPro" id="IPR000194">
    <property type="entry name" value="ATPase_F1/V1/A1_a/bsu_nucl-bd"/>
</dbReference>
<dbReference type="SMART" id="SM00382">
    <property type="entry name" value="AAA"/>
    <property type="match status" value="1"/>
</dbReference>
<keyword evidence="7" id="KW-0375">Hydrogen ion transport</keyword>
<keyword evidence="9" id="KW-1278">Translocase</keyword>
<keyword evidence="5" id="KW-0813">Transport</keyword>
<dbReference type="PROSITE" id="PS00152">
    <property type="entry name" value="ATPASE_ALPHA_BETA"/>
    <property type="match status" value="1"/>
</dbReference>
<dbReference type="Gene3D" id="2.40.50.100">
    <property type="match status" value="1"/>
</dbReference>